<dbReference type="EMBL" id="ML978121">
    <property type="protein sequence ID" value="KAF2104781.1"/>
    <property type="molecule type" value="Genomic_DNA"/>
</dbReference>
<name>A0A9P4INJ6_9PEZI</name>
<dbReference type="InterPro" id="IPR008253">
    <property type="entry name" value="Marvel"/>
</dbReference>
<keyword evidence="3 5" id="KW-1133">Transmembrane helix</keyword>
<evidence type="ECO:0000313" key="7">
    <source>
        <dbReference type="EMBL" id="KAF2104781.1"/>
    </source>
</evidence>
<evidence type="ECO:0000313" key="8">
    <source>
        <dbReference type="Proteomes" id="UP000799772"/>
    </source>
</evidence>
<proteinExistence type="predicted"/>
<dbReference type="PANTHER" id="PTHR39608">
    <property type="entry name" value="INTEGRAL MEMBRANE PROTEIN (AFU_ORTHOLOGUE AFUA_5G08640)"/>
    <property type="match status" value="1"/>
</dbReference>
<evidence type="ECO:0000256" key="3">
    <source>
        <dbReference type="ARBA" id="ARBA00022989"/>
    </source>
</evidence>
<evidence type="ECO:0000256" key="4">
    <source>
        <dbReference type="ARBA" id="ARBA00023136"/>
    </source>
</evidence>
<dbReference type="GO" id="GO:0016020">
    <property type="term" value="C:membrane"/>
    <property type="evidence" value="ECO:0007669"/>
    <property type="project" value="UniProtKB-SubCell"/>
</dbReference>
<evidence type="ECO:0000256" key="1">
    <source>
        <dbReference type="ARBA" id="ARBA00004141"/>
    </source>
</evidence>
<dbReference type="AlphaFoldDB" id="A0A9P4INJ6"/>
<dbReference type="Pfam" id="PF01284">
    <property type="entry name" value="MARVEL"/>
    <property type="match status" value="1"/>
</dbReference>
<keyword evidence="4 5" id="KW-0472">Membrane</keyword>
<dbReference type="Proteomes" id="UP000799772">
    <property type="component" value="Unassembled WGS sequence"/>
</dbReference>
<comment type="subcellular location">
    <subcellularLocation>
        <location evidence="1">Membrane</location>
        <topology evidence="1">Multi-pass membrane protein</topology>
    </subcellularLocation>
</comment>
<feature type="transmembrane region" description="Helical" evidence="5">
    <location>
        <begin position="45"/>
        <end position="64"/>
    </location>
</feature>
<dbReference type="PANTHER" id="PTHR39608:SF1">
    <property type="entry name" value="INTEGRAL MEMBRANE PROTEIN (AFU_ORTHOLOGUE AFUA_5G08640)"/>
    <property type="match status" value="1"/>
</dbReference>
<keyword evidence="2 5" id="KW-0812">Transmembrane</keyword>
<sequence>MHLARVGSLILRFGEFVCAAVVLGIMAYFLSQYHHTHSGPHGREIYTLVVAVLALILSLIWMIPTLTHMLHYPMDFIISAAWFAAFGILVNYLRGQNCGGVFHWGGIQHGGYCGEWKAAEAFSFISACLWLASFLLGIYIYHKLRNRDSRDSRGNHGAATV</sequence>
<comment type="caution">
    <text evidence="7">The sequence shown here is derived from an EMBL/GenBank/DDBJ whole genome shotgun (WGS) entry which is preliminary data.</text>
</comment>
<feature type="transmembrane region" description="Helical" evidence="5">
    <location>
        <begin position="76"/>
        <end position="93"/>
    </location>
</feature>
<feature type="transmembrane region" description="Helical" evidence="5">
    <location>
        <begin position="121"/>
        <end position="141"/>
    </location>
</feature>
<feature type="transmembrane region" description="Helical" evidence="5">
    <location>
        <begin position="9"/>
        <end position="30"/>
    </location>
</feature>
<feature type="domain" description="MARVEL" evidence="6">
    <location>
        <begin position="8"/>
        <end position="136"/>
    </location>
</feature>
<evidence type="ECO:0000256" key="5">
    <source>
        <dbReference type="SAM" id="Phobius"/>
    </source>
</evidence>
<gene>
    <name evidence="7" type="ORF">NA57DRAFT_70987</name>
</gene>
<dbReference type="OrthoDB" id="4074965at2759"/>
<protein>
    <recommendedName>
        <fullName evidence="6">MARVEL domain-containing protein</fullName>
    </recommendedName>
</protein>
<reference evidence="7" key="1">
    <citation type="journal article" date="2020" name="Stud. Mycol.">
        <title>101 Dothideomycetes genomes: a test case for predicting lifestyles and emergence of pathogens.</title>
        <authorList>
            <person name="Haridas S."/>
            <person name="Albert R."/>
            <person name="Binder M."/>
            <person name="Bloem J."/>
            <person name="Labutti K."/>
            <person name="Salamov A."/>
            <person name="Andreopoulos B."/>
            <person name="Baker S."/>
            <person name="Barry K."/>
            <person name="Bills G."/>
            <person name="Bluhm B."/>
            <person name="Cannon C."/>
            <person name="Castanera R."/>
            <person name="Culley D."/>
            <person name="Daum C."/>
            <person name="Ezra D."/>
            <person name="Gonzalez J."/>
            <person name="Henrissat B."/>
            <person name="Kuo A."/>
            <person name="Liang C."/>
            <person name="Lipzen A."/>
            <person name="Lutzoni F."/>
            <person name="Magnuson J."/>
            <person name="Mondo S."/>
            <person name="Nolan M."/>
            <person name="Ohm R."/>
            <person name="Pangilinan J."/>
            <person name="Park H.-J."/>
            <person name="Ramirez L."/>
            <person name="Alfaro M."/>
            <person name="Sun H."/>
            <person name="Tritt A."/>
            <person name="Yoshinaga Y."/>
            <person name="Zwiers L.-H."/>
            <person name="Turgeon B."/>
            <person name="Goodwin S."/>
            <person name="Spatafora J."/>
            <person name="Crous P."/>
            <person name="Grigoriev I."/>
        </authorList>
    </citation>
    <scope>NUCLEOTIDE SEQUENCE</scope>
    <source>
        <strain evidence="7">CBS 133067</strain>
    </source>
</reference>
<organism evidence="7 8">
    <name type="scientific">Rhizodiscina lignyota</name>
    <dbReference type="NCBI Taxonomy" id="1504668"/>
    <lineage>
        <taxon>Eukaryota</taxon>
        <taxon>Fungi</taxon>
        <taxon>Dikarya</taxon>
        <taxon>Ascomycota</taxon>
        <taxon>Pezizomycotina</taxon>
        <taxon>Dothideomycetes</taxon>
        <taxon>Pleosporomycetidae</taxon>
        <taxon>Aulographales</taxon>
        <taxon>Rhizodiscinaceae</taxon>
        <taxon>Rhizodiscina</taxon>
    </lineage>
</organism>
<evidence type="ECO:0000259" key="6">
    <source>
        <dbReference type="Pfam" id="PF01284"/>
    </source>
</evidence>
<evidence type="ECO:0000256" key="2">
    <source>
        <dbReference type="ARBA" id="ARBA00022692"/>
    </source>
</evidence>
<accession>A0A9P4INJ6</accession>
<keyword evidence="8" id="KW-1185">Reference proteome</keyword>